<proteinExistence type="predicted"/>
<dbReference type="Proteomes" id="UP000324800">
    <property type="component" value="Unassembled WGS sequence"/>
</dbReference>
<evidence type="ECO:0000313" key="1">
    <source>
        <dbReference type="EMBL" id="KAA6400825.1"/>
    </source>
</evidence>
<protein>
    <submittedName>
        <fullName evidence="1">Uncharacterized protein</fullName>
    </submittedName>
</protein>
<sequence>MEDLIEIRFLVDLLSLLVVGKFDYNALSDCGILIVGRFDYNALPGYCILTVGKFDCKALSGYFILIVVGKLDGKALPGILDKFFGRKSKFEADGTSHEQHDLEPDQSKAYLMDHV</sequence>
<gene>
    <name evidence="1" type="ORF">EZS28_003656</name>
</gene>
<organism evidence="1 2">
    <name type="scientific">Streblomastix strix</name>
    <dbReference type="NCBI Taxonomy" id="222440"/>
    <lineage>
        <taxon>Eukaryota</taxon>
        <taxon>Metamonada</taxon>
        <taxon>Preaxostyla</taxon>
        <taxon>Oxymonadida</taxon>
        <taxon>Streblomastigidae</taxon>
        <taxon>Streblomastix</taxon>
    </lineage>
</organism>
<reference evidence="1 2" key="1">
    <citation type="submission" date="2019-03" db="EMBL/GenBank/DDBJ databases">
        <title>Single cell metagenomics reveals metabolic interactions within the superorganism composed of flagellate Streblomastix strix and complex community of Bacteroidetes bacteria on its surface.</title>
        <authorList>
            <person name="Treitli S.C."/>
            <person name="Kolisko M."/>
            <person name="Husnik F."/>
            <person name="Keeling P."/>
            <person name="Hampl V."/>
        </authorList>
    </citation>
    <scope>NUCLEOTIDE SEQUENCE [LARGE SCALE GENOMIC DNA]</scope>
    <source>
        <strain evidence="1">ST1C</strain>
    </source>
</reference>
<evidence type="ECO:0000313" key="2">
    <source>
        <dbReference type="Proteomes" id="UP000324800"/>
    </source>
</evidence>
<dbReference type="EMBL" id="SNRW01000494">
    <property type="protein sequence ID" value="KAA6400825.1"/>
    <property type="molecule type" value="Genomic_DNA"/>
</dbReference>
<dbReference type="AlphaFoldDB" id="A0A5J4X2D5"/>
<comment type="caution">
    <text evidence="1">The sequence shown here is derived from an EMBL/GenBank/DDBJ whole genome shotgun (WGS) entry which is preliminary data.</text>
</comment>
<name>A0A5J4X2D5_9EUKA</name>
<accession>A0A5J4X2D5</accession>